<dbReference type="PANTHER" id="PTHR35458:SF2">
    <property type="entry name" value="SLR0755 PROTEIN"/>
    <property type="match status" value="1"/>
</dbReference>
<dbReference type="CDD" id="cd10911">
    <property type="entry name" value="PIN_LabA"/>
    <property type="match status" value="1"/>
</dbReference>
<evidence type="ECO:0000313" key="2">
    <source>
        <dbReference type="EMBL" id="MBK0399039.1"/>
    </source>
</evidence>
<evidence type="ECO:0000259" key="1">
    <source>
        <dbReference type="Pfam" id="PF01936"/>
    </source>
</evidence>
<dbReference type="Proteomes" id="UP000655420">
    <property type="component" value="Unassembled WGS sequence"/>
</dbReference>
<protein>
    <submittedName>
        <fullName evidence="2">NYN domain-containing protein</fullName>
    </submittedName>
</protein>
<proteinExistence type="predicted"/>
<dbReference type="EMBL" id="JAEHHL010000003">
    <property type="protein sequence ID" value="MBK0399039.1"/>
    <property type="molecule type" value="Genomic_DNA"/>
</dbReference>
<organism evidence="2 3">
    <name type="scientific">Thermohalobaculum xanthum</name>
    <dbReference type="NCBI Taxonomy" id="2753746"/>
    <lineage>
        <taxon>Bacteria</taxon>
        <taxon>Pseudomonadati</taxon>
        <taxon>Pseudomonadota</taxon>
        <taxon>Alphaproteobacteria</taxon>
        <taxon>Rhodobacterales</taxon>
        <taxon>Paracoccaceae</taxon>
        <taxon>Thermohalobaculum</taxon>
    </lineage>
</organism>
<reference evidence="2" key="1">
    <citation type="submission" date="2020-12" db="EMBL/GenBank/DDBJ databases">
        <title>Bacterial taxonomy.</title>
        <authorList>
            <person name="Pan X."/>
        </authorList>
    </citation>
    <scope>NUCLEOTIDE SEQUENCE</scope>
    <source>
        <strain evidence="2">M0105</strain>
    </source>
</reference>
<evidence type="ECO:0000313" key="3">
    <source>
        <dbReference type="Proteomes" id="UP000655420"/>
    </source>
</evidence>
<accession>A0A8J7M7N1</accession>
<dbReference type="RefSeq" id="WP_200608917.1">
    <property type="nucleotide sequence ID" value="NZ_JAEHHL010000003.1"/>
</dbReference>
<dbReference type="InterPro" id="IPR021139">
    <property type="entry name" value="NYN"/>
</dbReference>
<sequence>MFYRDERVALFIDGTSLRTATKALGFDLDFRLLRAEFMRRGKLLRAFYYTVMVDNAEYSPLRPLLDWLAYNGFTLVTKPVKEIIDATGRRHIRGNMDVEIAVDALAAADHVTHIVLFSGNGEFTPLVAALQRKGIRVSVVSTIQSTPPLAADDLRRQADNFIDLDDLRSILARSRDDDDAQVPVMRNGAGTFDASDGSLA</sequence>
<dbReference type="Gene3D" id="3.40.50.1010">
    <property type="entry name" value="5'-nuclease"/>
    <property type="match status" value="1"/>
</dbReference>
<dbReference type="PANTHER" id="PTHR35458">
    <property type="entry name" value="SLR0755 PROTEIN"/>
    <property type="match status" value="1"/>
</dbReference>
<dbReference type="Pfam" id="PF01936">
    <property type="entry name" value="NYN"/>
    <property type="match status" value="1"/>
</dbReference>
<comment type="caution">
    <text evidence="2">The sequence shown here is derived from an EMBL/GenBank/DDBJ whole genome shotgun (WGS) entry which is preliminary data.</text>
</comment>
<keyword evidence="3" id="KW-1185">Reference proteome</keyword>
<dbReference type="InterPro" id="IPR047140">
    <property type="entry name" value="LabA"/>
</dbReference>
<feature type="domain" description="NYN" evidence="1">
    <location>
        <begin position="7"/>
        <end position="165"/>
    </location>
</feature>
<name>A0A8J7M7N1_9RHOB</name>
<dbReference type="AlphaFoldDB" id="A0A8J7M7N1"/>
<gene>
    <name evidence="2" type="ORF">H0I76_07545</name>
</gene>
<dbReference type="GO" id="GO:0004540">
    <property type="term" value="F:RNA nuclease activity"/>
    <property type="evidence" value="ECO:0007669"/>
    <property type="project" value="InterPro"/>
</dbReference>